<dbReference type="InterPro" id="IPR000522">
    <property type="entry name" value="ABC_transptr_permease_BtuC"/>
</dbReference>
<comment type="similarity">
    <text evidence="2">Belongs to the binding-protein-dependent transport system permease family. FecCD subfamily.</text>
</comment>
<proteinExistence type="inferred from homology"/>
<sequence length="358" mass="35861">MTTSSSHRPETDGRRLRLGAHPAPLAPWQVALLAVLALVAVALLAIAAGGGAVTLEQTARSLAAHVGLPVVPPPPLTDSIVWELRVPRVLLAAVAGAGLAVSGCVLQAVTRNPLAEPYLLGISSGASTGAVLVLATGLGAGSVSLAGGALVGGLVAFGLVLLLMGPRDPSANRIVLTGVVVGQLFTALTSLVLLGWGDADAARGLTYWLVGSLAAARWDAVILCAVVTGVALVLFVALGPDLDGLAFGNESASSLGVDVGSVRLAVLLGAAATTAVLVASIGAIGFVGLIVPHATRYLVGHRHRALLPTSAVVGALFLVLADTAGRIALAPRQVPAGVVTALLGVPVFLVILRRKERT</sequence>
<protein>
    <submittedName>
        <fullName evidence="9">Iron ABC transporter permease</fullName>
    </submittedName>
</protein>
<comment type="caution">
    <text evidence="9">The sequence shown here is derived from an EMBL/GenBank/DDBJ whole genome shotgun (WGS) entry which is preliminary data.</text>
</comment>
<feature type="transmembrane region" description="Helical" evidence="8">
    <location>
        <begin position="142"/>
        <end position="162"/>
    </location>
</feature>
<keyword evidence="5 8" id="KW-0812">Transmembrane</keyword>
<dbReference type="EMBL" id="JAGEMK010000007">
    <property type="protein sequence ID" value="MBO1752711.1"/>
    <property type="molecule type" value="Genomic_DNA"/>
</dbReference>
<dbReference type="Pfam" id="PF01032">
    <property type="entry name" value="FecCD"/>
    <property type="match status" value="1"/>
</dbReference>
<feature type="transmembrane region" description="Helical" evidence="8">
    <location>
        <begin position="333"/>
        <end position="352"/>
    </location>
</feature>
<feature type="transmembrane region" description="Helical" evidence="8">
    <location>
        <begin position="264"/>
        <end position="291"/>
    </location>
</feature>
<evidence type="ECO:0000256" key="4">
    <source>
        <dbReference type="ARBA" id="ARBA00022475"/>
    </source>
</evidence>
<dbReference type="CDD" id="cd06550">
    <property type="entry name" value="TM_ABC_iron-siderophores_like"/>
    <property type="match status" value="1"/>
</dbReference>
<feature type="transmembrane region" description="Helical" evidence="8">
    <location>
        <begin position="30"/>
        <end position="55"/>
    </location>
</feature>
<evidence type="ECO:0000256" key="6">
    <source>
        <dbReference type="ARBA" id="ARBA00022989"/>
    </source>
</evidence>
<dbReference type="AlphaFoldDB" id="A0A939RX10"/>
<dbReference type="GO" id="GO:0005886">
    <property type="term" value="C:plasma membrane"/>
    <property type="evidence" value="ECO:0007669"/>
    <property type="project" value="UniProtKB-SubCell"/>
</dbReference>
<accession>A0A939RX10</accession>
<dbReference type="SUPFAM" id="SSF81345">
    <property type="entry name" value="ABC transporter involved in vitamin B12 uptake, BtuC"/>
    <property type="match status" value="1"/>
</dbReference>
<dbReference type="InterPro" id="IPR037294">
    <property type="entry name" value="ABC_BtuC-like"/>
</dbReference>
<evidence type="ECO:0000256" key="3">
    <source>
        <dbReference type="ARBA" id="ARBA00022448"/>
    </source>
</evidence>
<keyword evidence="6 8" id="KW-1133">Transmembrane helix</keyword>
<feature type="transmembrane region" description="Helical" evidence="8">
    <location>
        <begin position="174"/>
        <end position="197"/>
    </location>
</feature>
<keyword evidence="7 8" id="KW-0472">Membrane</keyword>
<evidence type="ECO:0000313" key="9">
    <source>
        <dbReference type="EMBL" id="MBO1752711.1"/>
    </source>
</evidence>
<feature type="transmembrane region" description="Helical" evidence="8">
    <location>
        <begin position="218"/>
        <end position="238"/>
    </location>
</feature>
<keyword evidence="10" id="KW-1185">Reference proteome</keyword>
<feature type="transmembrane region" description="Helical" evidence="8">
    <location>
        <begin position="115"/>
        <end position="135"/>
    </location>
</feature>
<evidence type="ECO:0000256" key="1">
    <source>
        <dbReference type="ARBA" id="ARBA00004651"/>
    </source>
</evidence>
<evidence type="ECO:0000256" key="7">
    <source>
        <dbReference type="ARBA" id="ARBA00023136"/>
    </source>
</evidence>
<dbReference type="PANTHER" id="PTHR30472">
    <property type="entry name" value="FERRIC ENTEROBACTIN TRANSPORT SYSTEM PERMEASE PROTEIN"/>
    <property type="match status" value="1"/>
</dbReference>
<dbReference type="GO" id="GO:0022857">
    <property type="term" value="F:transmembrane transporter activity"/>
    <property type="evidence" value="ECO:0007669"/>
    <property type="project" value="InterPro"/>
</dbReference>
<organism evidence="9 10">
    <name type="scientific">Actinotalea soli</name>
    <dbReference type="NCBI Taxonomy" id="2819234"/>
    <lineage>
        <taxon>Bacteria</taxon>
        <taxon>Bacillati</taxon>
        <taxon>Actinomycetota</taxon>
        <taxon>Actinomycetes</taxon>
        <taxon>Micrococcales</taxon>
        <taxon>Cellulomonadaceae</taxon>
        <taxon>Actinotalea</taxon>
    </lineage>
</organism>
<dbReference type="GO" id="GO:0033214">
    <property type="term" value="P:siderophore-iron import into cell"/>
    <property type="evidence" value="ECO:0007669"/>
    <property type="project" value="TreeGrafter"/>
</dbReference>
<evidence type="ECO:0000313" key="10">
    <source>
        <dbReference type="Proteomes" id="UP000664209"/>
    </source>
</evidence>
<evidence type="ECO:0000256" key="8">
    <source>
        <dbReference type="SAM" id="Phobius"/>
    </source>
</evidence>
<dbReference type="PANTHER" id="PTHR30472:SF67">
    <property type="entry name" value="PERMEASE OF ABC TRANSPORTER-RELATED"/>
    <property type="match status" value="1"/>
</dbReference>
<dbReference type="Proteomes" id="UP000664209">
    <property type="component" value="Unassembled WGS sequence"/>
</dbReference>
<keyword evidence="3" id="KW-0813">Transport</keyword>
<keyword evidence="4" id="KW-1003">Cell membrane</keyword>
<comment type="subcellular location">
    <subcellularLocation>
        <location evidence="1">Cell membrane</location>
        <topology evidence="1">Multi-pass membrane protein</topology>
    </subcellularLocation>
</comment>
<evidence type="ECO:0000256" key="2">
    <source>
        <dbReference type="ARBA" id="ARBA00007935"/>
    </source>
</evidence>
<name>A0A939RX10_9CELL</name>
<feature type="transmembrane region" description="Helical" evidence="8">
    <location>
        <begin position="303"/>
        <end position="321"/>
    </location>
</feature>
<dbReference type="FunFam" id="1.10.3470.10:FF:000001">
    <property type="entry name" value="Vitamin B12 ABC transporter permease BtuC"/>
    <property type="match status" value="1"/>
</dbReference>
<dbReference type="RefSeq" id="WP_208056394.1">
    <property type="nucleotide sequence ID" value="NZ_JAGEMK010000007.1"/>
</dbReference>
<dbReference type="Gene3D" id="1.10.3470.10">
    <property type="entry name" value="ABC transporter involved in vitamin B12 uptake, BtuC"/>
    <property type="match status" value="1"/>
</dbReference>
<feature type="transmembrane region" description="Helical" evidence="8">
    <location>
        <begin position="89"/>
        <end position="109"/>
    </location>
</feature>
<gene>
    <name evidence="9" type="ORF">J4G33_12930</name>
</gene>
<evidence type="ECO:0000256" key="5">
    <source>
        <dbReference type="ARBA" id="ARBA00022692"/>
    </source>
</evidence>
<reference evidence="9" key="1">
    <citation type="submission" date="2021-03" db="EMBL/GenBank/DDBJ databases">
        <title>Actinotalea soli sp. nov., isolated from soil.</title>
        <authorList>
            <person name="Ping W."/>
            <person name="Zhang J."/>
        </authorList>
    </citation>
    <scope>NUCLEOTIDE SEQUENCE</scope>
    <source>
        <strain evidence="9">BY-33</strain>
    </source>
</reference>